<evidence type="ECO:0000313" key="3">
    <source>
        <dbReference type="Proteomes" id="UP000312512"/>
    </source>
</evidence>
<dbReference type="RefSeq" id="WP_139637227.1">
    <property type="nucleotide sequence ID" value="NZ_CP045572.1"/>
</dbReference>
<feature type="chain" id="PRO_5038908840" evidence="1">
    <location>
        <begin position="24"/>
        <end position="118"/>
    </location>
</feature>
<name>A0A5C4VC49_9ACTN</name>
<comment type="caution">
    <text evidence="2">The sequence shown here is derived from an EMBL/GenBank/DDBJ whole genome shotgun (WGS) entry which is preliminary data.</text>
</comment>
<feature type="signal peptide" evidence="1">
    <location>
        <begin position="1"/>
        <end position="23"/>
    </location>
</feature>
<accession>A0A5P9Z474</accession>
<dbReference type="AlphaFoldDB" id="A0A5C4VC49"/>
<evidence type="ECO:0000256" key="1">
    <source>
        <dbReference type="SAM" id="SignalP"/>
    </source>
</evidence>
<gene>
    <name evidence="2" type="ORF">FH608_032485</name>
</gene>
<reference evidence="2 3" key="1">
    <citation type="submission" date="2019-10" db="EMBL/GenBank/DDBJ databases">
        <title>Nonomuraea sp. nov., isolated from Phyllanthus amarus.</title>
        <authorList>
            <person name="Klykleung N."/>
            <person name="Tanasupawat S."/>
        </authorList>
    </citation>
    <scope>NUCLEOTIDE SEQUENCE [LARGE SCALE GENOMIC DNA]</scope>
    <source>
        <strain evidence="2 3">PA1-10</strain>
    </source>
</reference>
<organism evidence="2 3">
    <name type="scientific">Nonomuraea phyllanthi</name>
    <dbReference type="NCBI Taxonomy" id="2219224"/>
    <lineage>
        <taxon>Bacteria</taxon>
        <taxon>Bacillati</taxon>
        <taxon>Actinomycetota</taxon>
        <taxon>Actinomycetes</taxon>
        <taxon>Streptosporangiales</taxon>
        <taxon>Streptosporangiaceae</taxon>
        <taxon>Nonomuraea</taxon>
    </lineage>
</organism>
<keyword evidence="3" id="KW-1185">Reference proteome</keyword>
<dbReference type="Proteomes" id="UP000312512">
    <property type="component" value="Unassembled WGS sequence"/>
</dbReference>
<sequence length="118" mass="13184">MPKLRSVMAGLAISTALTGGVVAAGAATTAANAGTATKIGAGTTVLTGVTGCHRGRRCGGGWGRRNRLPKIRIFIHNINRNVNLNDRHERRFDQRFDRRFDRRDHHRFGDRDRDWFDD</sequence>
<protein>
    <submittedName>
        <fullName evidence="2">Uncharacterized protein</fullName>
    </submittedName>
</protein>
<evidence type="ECO:0000313" key="2">
    <source>
        <dbReference type="EMBL" id="KAB8191300.1"/>
    </source>
</evidence>
<dbReference type="EMBL" id="VDLX02000013">
    <property type="protein sequence ID" value="KAB8191300.1"/>
    <property type="molecule type" value="Genomic_DNA"/>
</dbReference>
<proteinExistence type="predicted"/>
<keyword evidence="1" id="KW-0732">Signal</keyword>
<accession>A0A5C4VC49</accession>